<organism evidence="2 3">
    <name type="scientific">Knufia fluminis</name>
    <dbReference type="NCBI Taxonomy" id="191047"/>
    <lineage>
        <taxon>Eukaryota</taxon>
        <taxon>Fungi</taxon>
        <taxon>Dikarya</taxon>
        <taxon>Ascomycota</taxon>
        <taxon>Pezizomycotina</taxon>
        <taxon>Eurotiomycetes</taxon>
        <taxon>Chaetothyriomycetidae</taxon>
        <taxon>Chaetothyriales</taxon>
        <taxon>Trichomeriaceae</taxon>
        <taxon>Knufia</taxon>
    </lineage>
</organism>
<name>A0AAN8I8D6_9EURO</name>
<evidence type="ECO:0000313" key="2">
    <source>
        <dbReference type="EMBL" id="KAK5954441.1"/>
    </source>
</evidence>
<dbReference type="AlphaFoldDB" id="A0AAN8I8D6"/>
<proteinExistence type="predicted"/>
<gene>
    <name evidence="2" type="ORF">OHC33_004163</name>
</gene>
<dbReference type="EMBL" id="JAKLMC020000008">
    <property type="protein sequence ID" value="KAK5954441.1"/>
    <property type="molecule type" value="Genomic_DNA"/>
</dbReference>
<dbReference type="Proteomes" id="UP001316803">
    <property type="component" value="Unassembled WGS sequence"/>
</dbReference>
<feature type="compositionally biased region" description="Polar residues" evidence="1">
    <location>
        <begin position="126"/>
        <end position="135"/>
    </location>
</feature>
<reference evidence="2 3" key="1">
    <citation type="submission" date="2022-12" db="EMBL/GenBank/DDBJ databases">
        <title>Genomic features and morphological characterization of a novel Knufia sp. strain isolated from spacecraft assembly facility.</title>
        <authorList>
            <person name="Teixeira M."/>
            <person name="Chander A.M."/>
            <person name="Stajich J.E."/>
            <person name="Venkateswaran K."/>
        </authorList>
    </citation>
    <scope>NUCLEOTIDE SEQUENCE [LARGE SCALE GENOMIC DNA]</scope>
    <source>
        <strain evidence="2 3">FJI-L2-BK-P2</strain>
    </source>
</reference>
<feature type="compositionally biased region" description="Acidic residues" evidence="1">
    <location>
        <begin position="179"/>
        <end position="191"/>
    </location>
</feature>
<keyword evidence="3" id="KW-1185">Reference proteome</keyword>
<accession>A0AAN8I8D6</accession>
<comment type="caution">
    <text evidence="2">The sequence shown here is derived from an EMBL/GenBank/DDBJ whole genome shotgun (WGS) entry which is preliminary data.</text>
</comment>
<feature type="region of interest" description="Disordered" evidence="1">
    <location>
        <begin position="126"/>
        <end position="204"/>
    </location>
</feature>
<evidence type="ECO:0000256" key="1">
    <source>
        <dbReference type="SAM" id="MobiDB-lite"/>
    </source>
</evidence>
<protein>
    <submittedName>
        <fullName evidence="2">Uncharacterized protein</fullName>
    </submittedName>
</protein>
<evidence type="ECO:0000313" key="3">
    <source>
        <dbReference type="Proteomes" id="UP001316803"/>
    </source>
</evidence>
<sequence>MSNAERSEFALDEARRSLSSSTQTIVGGTTGVPQLPGPPIEGVNHEVPFNPLNHVIPEQAVQASLYAHSVLSSIYTLSDFGIDASKAVFSNDLADASATVGFRDPACTASNASQVQSTAHLIPTYGQTHQQQESFTHPRGRGPRRTTESPTPQPRPVKRPRLSSHTATPGAAANNDTNAEQEEESVEDSPDEGPLRHNCGEPGCGGYRSAEGPNWLQSIRAHYRKGHPKVKFDSSKLIATRGKRLCRAMSPI</sequence>